<feature type="transmembrane region" description="Helical" evidence="2">
    <location>
        <begin position="35"/>
        <end position="53"/>
    </location>
</feature>
<keyword evidence="4" id="KW-1185">Reference proteome</keyword>
<comment type="caution">
    <text evidence="3">The sequence shown here is derived from an EMBL/GenBank/DDBJ whole genome shotgun (WGS) entry which is preliminary data.</text>
</comment>
<protein>
    <recommendedName>
        <fullName evidence="5">DUF304 domain-containing protein</fullName>
    </recommendedName>
</protein>
<keyword evidence="2" id="KW-1133">Transmembrane helix</keyword>
<proteinExistence type="predicted"/>
<gene>
    <name evidence="3" type="ORF">GCM10010191_61360</name>
</gene>
<keyword evidence="2" id="KW-0812">Transmembrane</keyword>
<evidence type="ECO:0008006" key="5">
    <source>
        <dbReference type="Google" id="ProtNLM"/>
    </source>
</evidence>
<feature type="region of interest" description="Disordered" evidence="1">
    <location>
        <begin position="1"/>
        <end position="23"/>
    </location>
</feature>
<dbReference type="EMBL" id="BAAARW010000022">
    <property type="protein sequence ID" value="GAA2437992.1"/>
    <property type="molecule type" value="Genomic_DNA"/>
</dbReference>
<evidence type="ECO:0000256" key="1">
    <source>
        <dbReference type="SAM" id="MobiDB-lite"/>
    </source>
</evidence>
<feature type="transmembrane region" description="Helical" evidence="2">
    <location>
        <begin position="59"/>
        <end position="82"/>
    </location>
</feature>
<sequence>MRSNGSYRRRPEGTRAAETGRPPGVRRDYARSWKCFATFAVPFGTVWIVTILIGSEALLPIAIVGFFGFVFPLALHCQRLLWTWRCRRILHRDRLDFRGPIERIQRTGQGVLVSMSNDPPRVSPLFGKRVCPLRLLHDHDISRTERGHRRAMPGRVVTKVAGSA</sequence>
<name>A0ABN3JRC7_9ACTN</name>
<organism evidence="3 4">
    <name type="scientific">Actinomadura vinacea</name>
    <dbReference type="NCBI Taxonomy" id="115336"/>
    <lineage>
        <taxon>Bacteria</taxon>
        <taxon>Bacillati</taxon>
        <taxon>Actinomycetota</taxon>
        <taxon>Actinomycetes</taxon>
        <taxon>Streptosporangiales</taxon>
        <taxon>Thermomonosporaceae</taxon>
        <taxon>Actinomadura</taxon>
    </lineage>
</organism>
<reference evidence="3 4" key="1">
    <citation type="journal article" date="2019" name="Int. J. Syst. Evol. Microbiol.">
        <title>The Global Catalogue of Microorganisms (GCM) 10K type strain sequencing project: providing services to taxonomists for standard genome sequencing and annotation.</title>
        <authorList>
            <consortium name="The Broad Institute Genomics Platform"/>
            <consortium name="The Broad Institute Genome Sequencing Center for Infectious Disease"/>
            <person name="Wu L."/>
            <person name="Ma J."/>
        </authorList>
    </citation>
    <scope>NUCLEOTIDE SEQUENCE [LARGE SCALE GENOMIC DNA]</scope>
    <source>
        <strain evidence="3 4">JCM 3325</strain>
    </source>
</reference>
<evidence type="ECO:0000313" key="4">
    <source>
        <dbReference type="Proteomes" id="UP001501231"/>
    </source>
</evidence>
<accession>A0ABN3JRC7</accession>
<keyword evidence="2" id="KW-0472">Membrane</keyword>
<evidence type="ECO:0000256" key="2">
    <source>
        <dbReference type="SAM" id="Phobius"/>
    </source>
</evidence>
<evidence type="ECO:0000313" key="3">
    <source>
        <dbReference type="EMBL" id="GAA2437992.1"/>
    </source>
</evidence>
<dbReference type="Proteomes" id="UP001501231">
    <property type="component" value="Unassembled WGS sequence"/>
</dbReference>